<keyword evidence="1" id="KW-0812">Transmembrane</keyword>
<name>R9BEP0_9GAMM</name>
<keyword evidence="1" id="KW-1133">Transmembrane helix</keyword>
<feature type="transmembrane region" description="Helical" evidence="1">
    <location>
        <begin position="134"/>
        <end position="155"/>
    </location>
</feature>
<feature type="transmembrane region" description="Helical" evidence="1">
    <location>
        <begin position="418"/>
        <end position="436"/>
    </location>
</feature>
<organism evidence="3 4">
    <name type="scientific">Acinetobacter tandoii DSM 14970 = CIP 107469</name>
    <dbReference type="NCBI Taxonomy" id="1120927"/>
    <lineage>
        <taxon>Bacteria</taxon>
        <taxon>Pseudomonadati</taxon>
        <taxon>Pseudomonadota</taxon>
        <taxon>Gammaproteobacteria</taxon>
        <taxon>Moraxellales</taxon>
        <taxon>Moraxellaceae</taxon>
        <taxon>Acinetobacter</taxon>
    </lineage>
</organism>
<feature type="transmembrane region" description="Helical" evidence="1">
    <location>
        <begin position="360"/>
        <end position="386"/>
    </location>
</feature>
<feature type="transmembrane region" description="Helical" evidence="1">
    <location>
        <begin position="94"/>
        <end position="114"/>
    </location>
</feature>
<dbReference type="EMBL" id="AQFM01000022">
    <property type="protein sequence ID" value="EOR10866.1"/>
    <property type="molecule type" value="Genomic_DNA"/>
</dbReference>
<evidence type="ECO:0000256" key="1">
    <source>
        <dbReference type="SAM" id="Phobius"/>
    </source>
</evidence>
<proteinExistence type="predicted"/>
<keyword evidence="1" id="KW-0472">Membrane</keyword>
<dbReference type="OrthoDB" id="6614496at2"/>
<evidence type="ECO:0000313" key="4">
    <source>
        <dbReference type="Proteomes" id="UP000016201"/>
    </source>
</evidence>
<reference evidence="3 4" key="1">
    <citation type="submission" date="2013-03" db="EMBL/GenBank/DDBJ databases">
        <title>The Genome Sequence of Acinetobacter tandoii CIP 107469.</title>
        <authorList>
            <consortium name="The Broad Institute Genome Sequencing Platform"/>
            <consortium name="The Broad Institute Genome Sequencing Center for Infectious Disease"/>
            <person name="Cerqueira G."/>
            <person name="Feldgarden M."/>
            <person name="Courvalin P."/>
            <person name="Perichon B."/>
            <person name="Grillot-Courvalin C."/>
            <person name="Clermont D."/>
            <person name="Rocha E."/>
            <person name="Yoon E.-J."/>
            <person name="Nemec A."/>
            <person name="Walker B."/>
            <person name="Young S.K."/>
            <person name="Zeng Q."/>
            <person name="Gargeya S."/>
            <person name="Fitzgerald M."/>
            <person name="Haas B."/>
            <person name="Abouelleil A."/>
            <person name="Alvarado L."/>
            <person name="Arachchi H.M."/>
            <person name="Berlin A.M."/>
            <person name="Chapman S.B."/>
            <person name="Dewar J."/>
            <person name="Goldberg J."/>
            <person name="Griggs A."/>
            <person name="Gujja S."/>
            <person name="Hansen M."/>
            <person name="Howarth C."/>
            <person name="Imamovic A."/>
            <person name="Larimer J."/>
            <person name="McCowan C."/>
            <person name="Murphy C."/>
            <person name="Neiman D."/>
            <person name="Pearson M."/>
            <person name="Priest M."/>
            <person name="Roberts A."/>
            <person name="Saif S."/>
            <person name="Shea T."/>
            <person name="Sisk P."/>
            <person name="Sykes S."/>
            <person name="Wortman J."/>
            <person name="Nusbaum C."/>
            <person name="Birren B."/>
        </authorList>
    </citation>
    <scope>NUCLEOTIDE SEQUENCE [LARGE SCALE GENOMIC DNA]</scope>
    <source>
        <strain evidence="3 4">CIP 107469</strain>
    </source>
</reference>
<keyword evidence="4" id="KW-1185">Reference proteome</keyword>
<accession>R9BEP0</accession>
<feature type="transmembrane region" description="Helical" evidence="1">
    <location>
        <begin position="393"/>
        <end position="412"/>
    </location>
</feature>
<dbReference type="Pfam" id="PF19982">
    <property type="entry name" value="DUF6418"/>
    <property type="match status" value="1"/>
</dbReference>
<feature type="transmembrane region" description="Helical" evidence="1">
    <location>
        <begin position="30"/>
        <end position="47"/>
    </location>
</feature>
<dbReference type="PATRIC" id="fig|1120927.3.peg.487"/>
<sequence length="437" mass="50179">MNKVFFVFILTFIVNFIFIGVSYFFQLSNAVYVISFLSFILLIWCLYKHNPNFIYVSAYALLAMVSTLFISILLENGVFLIEIGQVSYSIDLPVKATIQLSSFLLGAFLLFSFLSRSSLRVINLNESLNQIIIWSCRSLVIIIISILYLIAIKYGTPISHGLHRNDYWTFVAPSWGAALVYFLIQFNFILGLNYSKIKSKIDVFLYGTVILTIILMGERFTGILYSFFFFFIPILVNNTKINIKISAFKKTVFLICALFILGITVLKSFSAIDQNTNPVENVVMRAALQPQMWWALDEQSGAYPRDLGTIFDRYYGFFVSDRVSGTYYLMDQVTSKSLVDARYETKSKFTMSGFFNNVYFFGYFLGALINFLWGLFFGLLCYFLLLGIQCRNILFSFISFKFLYKIQAILLVGSIPDVFSIGTLAFMLICIFFLRLT</sequence>
<evidence type="ECO:0000259" key="2">
    <source>
        <dbReference type="Pfam" id="PF19982"/>
    </source>
</evidence>
<protein>
    <recommendedName>
        <fullName evidence="2">DUF6418 domain-containing protein</fullName>
    </recommendedName>
</protein>
<dbReference type="RefSeq" id="WP_016165672.1">
    <property type="nucleotide sequence ID" value="NZ_JHZG01000019.1"/>
</dbReference>
<feature type="transmembrane region" description="Helical" evidence="1">
    <location>
        <begin position="201"/>
        <end position="217"/>
    </location>
</feature>
<feature type="domain" description="DUF6418" evidence="2">
    <location>
        <begin position="321"/>
        <end position="426"/>
    </location>
</feature>
<dbReference type="InterPro" id="IPR046303">
    <property type="entry name" value="DUF6418"/>
</dbReference>
<feature type="transmembrane region" description="Helical" evidence="1">
    <location>
        <begin position="167"/>
        <end position="189"/>
    </location>
</feature>
<feature type="transmembrane region" description="Helical" evidence="1">
    <location>
        <begin position="54"/>
        <end position="74"/>
    </location>
</feature>
<comment type="caution">
    <text evidence="3">The sequence shown here is derived from an EMBL/GenBank/DDBJ whole genome shotgun (WGS) entry which is preliminary data.</text>
</comment>
<feature type="transmembrane region" description="Helical" evidence="1">
    <location>
        <begin position="251"/>
        <end position="272"/>
    </location>
</feature>
<dbReference type="AlphaFoldDB" id="R9BEP0"/>
<gene>
    <name evidence="3" type="ORF">I593_00516</name>
</gene>
<feature type="transmembrane region" description="Helical" evidence="1">
    <location>
        <begin position="223"/>
        <end position="239"/>
    </location>
</feature>
<evidence type="ECO:0000313" key="3">
    <source>
        <dbReference type="EMBL" id="EOR10866.1"/>
    </source>
</evidence>
<feature type="transmembrane region" description="Helical" evidence="1">
    <location>
        <begin position="5"/>
        <end position="24"/>
    </location>
</feature>
<dbReference type="Proteomes" id="UP000016201">
    <property type="component" value="Unassembled WGS sequence"/>
</dbReference>